<evidence type="ECO:0000256" key="8">
    <source>
        <dbReference type="ARBA" id="ARBA00023053"/>
    </source>
</evidence>
<evidence type="ECO:0000313" key="16">
    <source>
        <dbReference type="Ensembl" id="ENSSAUP00010042736.1"/>
    </source>
</evidence>
<keyword evidence="12" id="KW-0739">Sodium transport</keyword>
<evidence type="ECO:0000256" key="4">
    <source>
        <dbReference type="ARBA" id="ARBA00022692"/>
    </source>
</evidence>
<dbReference type="InterPro" id="IPR001734">
    <property type="entry name" value="Na/solute_symporter"/>
</dbReference>
<dbReference type="InParanoid" id="A0A671WXL0"/>
<feature type="transmembrane region" description="Helical" evidence="15">
    <location>
        <begin position="415"/>
        <end position="434"/>
    </location>
</feature>
<keyword evidence="5" id="KW-0769">Symport</keyword>
<dbReference type="Pfam" id="PF00474">
    <property type="entry name" value="SSF"/>
    <property type="match status" value="1"/>
</dbReference>
<dbReference type="GO" id="GO:0005886">
    <property type="term" value="C:plasma membrane"/>
    <property type="evidence" value="ECO:0007669"/>
    <property type="project" value="TreeGrafter"/>
</dbReference>
<dbReference type="InterPro" id="IPR038377">
    <property type="entry name" value="Na/Glc_symporter_sf"/>
</dbReference>
<reference evidence="16" key="1">
    <citation type="submission" date="2021-04" db="EMBL/GenBank/DDBJ databases">
        <authorList>
            <consortium name="Wellcome Sanger Institute Data Sharing"/>
        </authorList>
    </citation>
    <scope>NUCLEOTIDE SEQUENCE [LARGE SCALE GENOMIC DNA]</scope>
</reference>
<feature type="compositionally biased region" description="Acidic residues" evidence="14">
    <location>
        <begin position="567"/>
        <end position="576"/>
    </location>
</feature>
<comment type="similarity">
    <text evidence="2 13">Belongs to the sodium:solute symporter (SSF) (TC 2.A.21) family.</text>
</comment>
<evidence type="ECO:0000256" key="6">
    <source>
        <dbReference type="ARBA" id="ARBA00022979"/>
    </source>
</evidence>
<keyword evidence="4 15" id="KW-0812">Transmembrane</keyword>
<feature type="transmembrane region" description="Helical" evidence="15">
    <location>
        <begin position="86"/>
        <end position="109"/>
    </location>
</feature>
<dbReference type="Ensembl" id="ENSSAUT00010044976.1">
    <property type="protein sequence ID" value="ENSSAUP00010042736.1"/>
    <property type="gene ID" value="ENSSAUG00010017947.1"/>
</dbReference>
<evidence type="ECO:0000256" key="7">
    <source>
        <dbReference type="ARBA" id="ARBA00022989"/>
    </source>
</evidence>
<feature type="transmembrane region" description="Helical" evidence="15">
    <location>
        <begin position="312"/>
        <end position="333"/>
    </location>
</feature>
<protein>
    <submittedName>
        <fullName evidence="16">High-affinity choline transporter 1-like</fullName>
    </submittedName>
</protein>
<reference evidence="16" key="2">
    <citation type="submission" date="2025-08" db="UniProtKB">
        <authorList>
            <consortium name="Ensembl"/>
        </authorList>
    </citation>
    <scope>IDENTIFICATION</scope>
</reference>
<keyword evidence="8" id="KW-0915">Sodium</keyword>
<evidence type="ECO:0000256" key="13">
    <source>
        <dbReference type="RuleBase" id="RU362091"/>
    </source>
</evidence>
<sequence>MWVVPKQKLGHGPREDSSTASGRSKVSVTLQSSSTMALNIPGLVMMVIFYLLVLGIGIWASVKSKKLEKSAQNGQMEVSFLANRSVSMVVGVFTMTATWVGGVFIIGIAESVYNPTKGVTWALIPLQMSISFIIGGLFFAKPMRENNYISMMDPFQKKYGKKLTAVLAIIPVLTEVIWIPGLLISLGVTMSVVLDLPFSVCVWISAAVAIIYTCLGGLYSVAYTDVIQISLVLLSLWLCVPFVLTSGVYTDITKTAFNHTHQAPWLGTLESDEVGRWIDNFLVMSVGNLAIQDFHQRTLSSSSTSTARIICFVASGVVIVAGIPSVLIGAVAASTDWNSTSYGSPPPYERGEAAMVLPIILQHLTPTFIFAFGIGAIAAAVMSSADSYLLSATTIFTTNIYQTIRSQASDKELQWVIRVSIVVAGVVGTSLTSLDSGILVFWILGSDLSYTILFPQLICVLFIQISNGYGVIAGYVVAVVMRLLCGEPLFGLPVLLQFPGCTLEDGVYIQRSPVKTICMLAALVSIVTFSYVSSVLFNKGILPERWDVLKVKSQSAPSPAGHTKECDTDDTDDDQVQSEPMLDTKC</sequence>
<accession>A0A671WXL0</accession>
<dbReference type="PANTHER" id="PTHR45897:SF5">
    <property type="entry name" value="HIGH AFFINITY CHOLINE TRANSPORTER 1"/>
    <property type="match status" value="1"/>
</dbReference>
<reference evidence="16" key="3">
    <citation type="submission" date="2025-09" db="UniProtKB">
        <authorList>
            <consortium name="Ensembl"/>
        </authorList>
    </citation>
    <scope>IDENTIFICATION</scope>
</reference>
<feature type="region of interest" description="Disordered" evidence="14">
    <location>
        <begin position="1"/>
        <end position="24"/>
    </location>
</feature>
<dbReference type="GeneTree" id="ENSGT00940000163454"/>
<evidence type="ECO:0000256" key="5">
    <source>
        <dbReference type="ARBA" id="ARBA00022847"/>
    </source>
</evidence>
<evidence type="ECO:0000256" key="9">
    <source>
        <dbReference type="ARBA" id="ARBA00023065"/>
    </source>
</evidence>
<keyword evidence="17" id="KW-1185">Reference proteome</keyword>
<feature type="transmembrane region" description="Helical" evidence="15">
    <location>
        <begin position="353"/>
        <end position="381"/>
    </location>
</feature>
<dbReference type="GO" id="GO:0008292">
    <property type="term" value="P:acetylcholine biosynthetic process"/>
    <property type="evidence" value="ECO:0007669"/>
    <property type="project" value="TreeGrafter"/>
</dbReference>
<gene>
    <name evidence="16" type="primary">LOC115577125</name>
</gene>
<feature type="transmembrane region" description="Helical" evidence="15">
    <location>
        <begin position="231"/>
        <end position="249"/>
    </location>
</feature>
<proteinExistence type="inferred from homology"/>
<keyword evidence="9" id="KW-0406">Ion transport</keyword>
<feature type="transmembrane region" description="Helical" evidence="15">
    <location>
        <begin position="121"/>
        <end position="142"/>
    </location>
</feature>
<evidence type="ECO:0000256" key="1">
    <source>
        <dbReference type="ARBA" id="ARBA00004141"/>
    </source>
</evidence>
<organism evidence="16 17">
    <name type="scientific">Sparus aurata</name>
    <name type="common">Gilthead sea bream</name>
    <dbReference type="NCBI Taxonomy" id="8175"/>
    <lineage>
        <taxon>Eukaryota</taxon>
        <taxon>Metazoa</taxon>
        <taxon>Chordata</taxon>
        <taxon>Craniata</taxon>
        <taxon>Vertebrata</taxon>
        <taxon>Euteleostomi</taxon>
        <taxon>Actinopterygii</taxon>
        <taxon>Neopterygii</taxon>
        <taxon>Teleostei</taxon>
        <taxon>Neoteleostei</taxon>
        <taxon>Acanthomorphata</taxon>
        <taxon>Eupercaria</taxon>
        <taxon>Spariformes</taxon>
        <taxon>Sparidae</taxon>
        <taxon>Sparus</taxon>
    </lineage>
</organism>
<feature type="transmembrane region" description="Helical" evidence="15">
    <location>
        <begin position="40"/>
        <end position="62"/>
    </location>
</feature>
<dbReference type="OrthoDB" id="546820at2759"/>
<keyword evidence="3" id="KW-0813">Transport</keyword>
<dbReference type="PROSITE" id="PS50283">
    <property type="entry name" value="NA_SOLUT_SYMP_3"/>
    <property type="match status" value="1"/>
</dbReference>
<evidence type="ECO:0000256" key="2">
    <source>
        <dbReference type="ARBA" id="ARBA00006434"/>
    </source>
</evidence>
<feature type="transmembrane region" description="Helical" evidence="15">
    <location>
        <begin position="196"/>
        <end position="219"/>
    </location>
</feature>
<evidence type="ECO:0000313" key="17">
    <source>
        <dbReference type="Proteomes" id="UP000472265"/>
    </source>
</evidence>
<feature type="transmembrane region" description="Helical" evidence="15">
    <location>
        <begin position="516"/>
        <end position="537"/>
    </location>
</feature>
<keyword evidence="7 15" id="KW-1133">Transmembrane helix</keyword>
<feature type="transmembrane region" description="Helical" evidence="15">
    <location>
        <begin position="163"/>
        <end position="184"/>
    </location>
</feature>
<dbReference type="GeneID" id="115577125"/>
<keyword evidence="11" id="KW-0325">Glycoprotein</keyword>
<evidence type="ECO:0000256" key="10">
    <source>
        <dbReference type="ARBA" id="ARBA00023136"/>
    </source>
</evidence>
<evidence type="ECO:0000256" key="11">
    <source>
        <dbReference type="ARBA" id="ARBA00023180"/>
    </source>
</evidence>
<dbReference type="Proteomes" id="UP000472265">
    <property type="component" value="Chromosome 24"/>
</dbReference>
<feature type="region of interest" description="Disordered" evidence="14">
    <location>
        <begin position="553"/>
        <end position="586"/>
    </location>
</feature>
<comment type="subcellular location">
    <subcellularLocation>
        <location evidence="1">Membrane</location>
        <topology evidence="1">Multi-pass membrane protein</topology>
    </subcellularLocation>
</comment>
<keyword evidence="6" id="KW-0530">Neurotransmitter biosynthesis</keyword>
<dbReference type="CDD" id="cd11474">
    <property type="entry name" value="SLC5sbd_CHT"/>
    <property type="match status" value="1"/>
</dbReference>
<name>A0A671WXL0_SPAAU</name>
<keyword evidence="10 15" id="KW-0472">Membrane</keyword>
<dbReference type="Gene3D" id="1.20.1730.10">
    <property type="entry name" value="Sodium/glucose cotransporter"/>
    <property type="match status" value="1"/>
</dbReference>
<evidence type="ECO:0000256" key="14">
    <source>
        <dbReference type="SAM" id="MobiDB-lite"/>
    </source>
</evidence>
<dbReference type="RefSeq" id="XP_030265814.1">
    <property type="nucleotide sequence ID" value="XM_030409954.1"/>
</dbReference>
<dbReference type="PANTHER" id="PTHR45897">
    <property type="entry name" value="HIGH-AFFINITY CHOLINE TRANSPORTER 1"/>
    <property type="match status" value="1"/>
</dbReference>
<evidence type="ECO:0000256" key="12">
    <source>
        <dbReference type="ARBA" id="ARBA00023201"/>
    </source>
</evidence>
<dbReference type="AlphaFoldDB" id="A0A671WXL0"/>
<dbReference type="InterPro" id="IPR052244">
    <property type="entry name" value="Choline_transporter"/>
</dbReference>
<dbReference type="GO" id="GO:0005307">
    <property type="term" value="F:choline:sodium symporter activity"/>
    <property type="evidence" value="ECO:0007669"/>
    <property type="project" value="TreeGrafter"/>
</dbReference>
<evidence type="ECO:0000256" key="15">
    <source>
        <dbReference type="SAM" id="Phobius"/>
    </source>
</evidence>
<evidence type="ECO:0000256" key="3">
    <source>
        <dbReference type="ARBA" id="ARBA00022448"/>
    </source>
</evidence>